<comment type="caution">
    <text evidence="3">The sequence shown here is derived from an EMBL/GenBank/DDBJ whole genome shotgun (WGS) entry which is preliminary data.</text>
</comment>
<accession>A0ABD4SZI9</accession>
<dbReference type="GO" id="GO:0016787">
    <property type="term" value="F:hydrolase activity"/>
    <property type="evidence" value="ECO:0007669"/>
    <property type="project" value="UniProtKB-KW"/>
</dbReference>
<dbReference type="EMBL" id="JTHE03000013">
    <property type="protein sequence ID" value="MCM1981570.1"/>
    <property type="molecule type" value="Genomic_DNA"/>
</dbReference>
<feature type="chain" id="PRO_5044800250" evidence="1">
    <location>
        <begin position="42"/>
        <end position="227"/>
    </location>
</feature>
<protein>
    <submittedName>
        <fullName evidence="3">Alpha/beta hydrolase</fullName>
    </submittedName>
</protein>
<keyword evidence="3" id="KW-0378">Hydrolase</keyword>
<evidence type="ECO:0000256" key="1">
    <source>
        <dbReference type="SAM" id="SignalP"/>
    </source>
</evidence>
<keyword evidence="1" id="KW-0732">Signal</keyword>
<name>A0ABD4SZI9_9CYAN</name>
<feature type="signal peptide" evidence="1">
    <location>
        <begin position="1"/>
        <end position="41"/>
    </location>
</feature>
<evidence type="ECO:0000313" key="3">
    <source>
        <dbReference type="EMBL" id="MCM1981570.1"/>
    </source>
</evidence>
<gene>
    <name evidence="3" type="ORF">QQ91_0001830</name>
</gene>
<organism evidence="3 4">
    <name type="scientific">Lyngbya confervoides BDU141951</name>
    <dbReference type="NCBI Taxonomy" id="1574623"/>
    <lineage>
        <taxon>Bacteria</taxon>
        <taxon>Bacillati</taxon>
        <taxon>Cyanobacteriota</taxon>
        <taxon>Cyanophyceae</taxon>
        <taxon>Oscillatoriophycideae</taxon>
        <taxon>Oscillatoriales</taxon>
        <taxon>Microcoleaceae</taxon>
        <taxon>Lyngbya</taxon>
    </lineage>
</organism>
<evidence type="ECO:0000313" key="4">
    <source>
        <dbReference type="Proteomes" id="UP000031561"/>
    </source>
</evidence>
<dbReference type="AlphaFoldDB" id="A0ABD4SZI9"/>
<dbReference type="InterPro" id="IPR010802">
    <property type="entry name" value="DUF1400"/>
</dbReference>
<feature type="domain" description="DUF1400" evidence="2">
    <location>
        <begin position="41"/>
        <end position="166"/>
    </location>
</feature>
<sequence length="227" mass="24660">MRNLLNHLGQQLRSSRLVMLGASLLLLAGGHGALDSPSAQAAEKVVLTYGLLGRSITLEDLETFVETGQQTPTLRFLINATDQDPQTVRQFLTREVKVSPKLLDNVLNILPGEYALFQVGRVLHTPPRLENTEALRSSIILSTVDDSKISVLEFLKNYPTRALYVDGYRLANTASDVIGFVNRVGDRLEAPLAIATDLLEGLVCDCPSPSQSLGEAETTAPTPIARP</sequence>
<dbReference type="RefSeq" id="WP_166279253.1">
    <property type="nucleotide sequence ID" value="NZ_JTHE03000013.1"/>
</dbReference>
<proteinExistence type="predicted"/>
<dbReference type="Proteomes" id="UP000031561">
    <property type="component" value="Unassembled WGS sequence"/>
</dbReference>
<evidence type="ECO:0000259" key="2">
    <source>
        <dbReference type="Pfam" id="PF07176"/>
    </source>
</evidence>
<dbReference type="Pfam" id="PF07176">
    <property type="entry name" value="DUF1400"/>
    <property type="match status" value="1"/>
</dbReference>
<keyword evidence="4" id="KW-1185">Reference proteome</keyword>
<reference evidence="3 4" key="1">
    <citation type="journal article" date="2015" name="Genome Announc.">
        <title>Draft Genome Sequence of Filamentous Marine Cyanobacterium Lyngbya confervoides Strain BDU141951.</title>
        <authorList>
            <person name="Chandrababunaidu M.M."/>
            <person name="Sen D."/>
            <person name="Tripathy S."/>
        </authorList>
    </citation>
    <scope>NUCLEOTIDE SEQUENCE [LARGE SCALE GENOMIC DNA]</scope>
    <source>
        <strain evidence="3 4">BDU141951</strain>
    </source>
</reference>